<reference evidence="2 3" key="1">
    <citation type="submission" date="2017-10" db="EMBL/GenBank/DDBJ databases">
        <title>Development of genomic resources for the powdery mildew, Erysiphe pulchra.</title>
        <authorList>
            <person name="Wadl P.A."/>
            <person name="Mack B.M."/>
            <person name="Moore G."/>
            <person name="Beltz S.B."/>
        </authorList>
    </citation>
    <scope>NUCLEOTIDE SEQUENCE [LARGE SCALE GENOMIC DNA]</scope>
    <source>
        <strain evidence="2">Cflorida</strain>
    </source>
</reference>
<feature type="compositionally biased region" description="Polar residues" evidence="1">
    <location>
        <begin position="106"/>
        <end position="121"/>
    </location>
</feature>
<feature type="non-terminal residue" evidence="2">
    <location>
        <position position="353"/>
    </location>
</feature>
<dbReference type="STRING" id="225359.A0A2S4PVL3"/>
<evidence type="ECO:0000313" key="2">
    <source>
        <dbReference type="EMBL" id="POS86078.1"/>
    </source>
</evidence>
<dbReference type="OrthoDB" id="3598835at2759"/>
<evidence type="ECO:0000313" key="3">
    <source>
        <dbReference type="Proteomes" id="UP000237438"/>
    </source>
</evidence>
<proteinExistence type="predicted"/>
<feature type="region of interest" description="Disordered" evidence="1">
    <location>
        <begin position="102"/>
        <end position="121"/>
    </location>
</feature>
<keyword evidence="3" id="KW-1185">Reference proteome</keyword>
<dbReference type="AlphaFoldDB" id="A0A2S4PVL3"/>
<organism evidence="2 3">
    <name type="scientific">Erysiphe pulchra</name>
    <dbReference type="NCBI Taxonomy" id="225359"/>
    <lineage>
        <taxon>Eukaryota</taxon>
        <taxon>Fungi</taxon>
        <taxon>Dikarya</taxon>
        <taxon>Ascomycota</taxon>
        <taxon>Pezizomycotina</taxon>
        <taxon>Leotiomycetes</taxon>
        <taxon>Erysiphales</taxon>
        <taxon>Erysiphaceae</taxon>
        <taxon>Erysiphe</taxon>
    </lineage>
</organism>
<evidence type="ECO:0000256" key="1">
    <source>
        <dbReference type="SAM" id="MobiDB-lite"/>
    </source>
</evidence>
<sequence length="353" mass="39575">MITEKDTFKCHDANEHQIRFGKGDAISLGKIEVDTLSCQIHLTKNALNELNYQNRQLKTLRVQQNSNLEIVSKQLESIRQLAREGGPDLTDLRGVSEPDKYAMESNELSQPSRRTKQSGTKNKTKTIGLYYNNFEDILQDFEIFGYPYVGSRNKSSIVPLNLEEMIERANEPRPSVTPVTIPSSVFESFKTNVLVAKKESEVVKHLVPIIEGGIQVREDLNSKVVPTAEKTNPIAPFFSRVEGPSSSLNNSRLQAQYYGALGERGQIALRSWGHDASVLDGKAHTIACTYVSRTLTFYSIHAAKSSDIDGRIEYFMHMIDGFVMGASAFKFRNAIAAYQNLQDYAGEKRNEAI</sequence>
<gene>
    <name evidence="2" type="ORF">EPUL_002088</name>
</gene>
<comment type="caution">
    <text evidence="2">The sequence shown here is derived from an EMBL/GenBank/DDBJ whole genome shotgun (WGS) entry which is preliminary data.</text>
</comment>
<name>A0A2S4PVL3_9PEZI</name>
<protein>
    <submittedName>
        <fullName evidence="2">Uncharacterized protein</fullName>
    </submittedName>
</protein>
<dbReference type="EMBL" id="PEDP01000415">
    <property type="protein sequence ID" value="POS86078.1"/>
    <property type="molecule type" value="Genomic_DNA"/>
</dbReference>
<dbReference type="Proteomes" id="UP000237438">
    <property type="component" value="Unassembled WGS sequence"/>
</dbReference>
<accession>A0A2S4PVL3</accession>